<keyword evidence="2" id="KW-1133">Transmembrane helix</keyword>
<dbReference type="CDD" id="cd01465">
    <property type="entry name" value="vWA_subgroup"/>
    <property type="match status" value="1"/>
</dbReference>
<dbReference type="EMBL" id="SJPM01000002">
    <property type="protein sequence ID" value="TWU02046.1"/>
    <property type="molecule type" value="Genomic_DNA"/>
</dbReference>
<evidence type="ECO:0000256" key="1">
    <source>
        <dbReference type="SAM" id="MobiDB-lite"/>
    </source>
</evidence>
<dbReference type="AlphaFoldDB" id="A0A5C6ASK0"/>
<dbReference type="PANTHER" id="PTHR10579:SF43">
    <property type="entry name" value="ZINC FINGER (C3HC4-TYPE RING FINGER) FAMILY PROTEIN"/>
    <property type="match status" value="1"/>
</dbReference>
<dbReference type="Gene3D" id="3.40.50.410">
    <property type="entry name" value="von Willebrand factor, type A domain"/>
    <property type="match status" value="1"/>
</dbReference>
<reference evidence="4 5" key="1">
    <citation type="submission" date="2019-02" db="EMBL/GenBank/DDBJ databases">
        <title>Deep-cultivation of Planctomycetes and their phenomic and genomic characterization uncovers novel biology.</title>
        <authorList>
            <person name="Wiegand S."/>
            <person name="Jogler M."/>
            <person name="Boedeker C."/>
            <person name="Pinto D."/>
            <person name="Vollmers J."/>
            <person name="Rivas-Marin E."/>
            <person name="Kohn T."/>
            <person name="Peeters S.H."/>
            <person name="Heuer A."/>
            <person name="Rast P."/>
            <person name="Oberbeckmann S."/>
            <person name="Bunk B."/>
            <person name="Jeske O."/>
            <person name="Meyerdierks A."/>
            <person name="Storesund J.E."/>
            <person name="Kallscheuer N."/>
            <person name="Luecker S."/>
            <person name="Lage O.M."/>
            <person name="Pohl T."/>
            <person name="Merkel B.J."/>
            <person name="Hornburger P."/>
            <person name="Mueller R.-W."/>
            <person name="Bruemmer F."/>
            <person name="Labrenz M."/>
            <person name="Spormann A.M."/>
            <person name="Op Den Camp H."/>
            <person name="Overmann J."/>
            <person name="Amann R."/>
            <person name="Jetten M.S.M."/>
            <person name="Mascher T."/>
            <person name="Medema M.H."/>
            <person name="Devos D.P."/>
            <person name="Kaster A.-K."/>
            <person name="Ovreas L."/>
            <person name="Rohde M."/>
            <person name="Galperin M.Y."/>
            <person name="Jogler C."/>
        </authorList>
    </citation>
    <scope>NUCLEOTIDE SEQUENCE [LARGE SCALE GENOMIC DNA]</scope>
    <source>
        <strain evidence="4 5">Pla100</strain>
    </source>
</reference>
<dbReference type="InterPro" id="IPR002035">
    <property type="entry name" value="VWF_A"/>
</dbReference>
<dbReference type="InterPro" id="IPR036465">
    <property type="entry name" value="vWFA_dom_sf"/>
</dbReference>
<proteinExistence type="predicted"/>
<dbReference type="Pfam" id="PF12450">
    <property type="entry name" value="vWF_A"/>
    <property type="match status" value="1"/>
</dbReference>
<evidence type="ECO:0000313" key="4">
    <source>
        <dbReference type="EMBL" id="TWU02046.1"/>
    </source>
</evidence>
<gene>
    <name evidence="4" type="ORF">Pla100_17850</name>
</gene>
<evidence type="ECO:0000256" key="2">
    <source>
        <dbReference type="SAM" id="Phobius"/>
    </source>
</evidence>
<dbReference type="PROSITE" id="PS50234">
    <property type="entry name" value="VWFA"/>
    <property type="match status" value="1"/>
</dbReference>
<dbReference type="InterPro" id="IPR022156">
    <property type="entry name" value="Uncharacterised_YfbK_N"/>
</dbReference>
<dbReference type="InterPro" id="IPR021908">
    <property type="entry name" value="YfbK_C"/>
</dbReference>
<dbReference type="PANTHER" id="PTHR10579">
    <property type="entry name" value="CALCIUM-ACTIVATED CHLORIDE CHANNEL REGULATOR"/>
    <property type="match status" value="1"/>
</dbReference>
<dbReference type="SUPFAM" id="SSF53300">
    <property type="entry name" value="vWA-like"/>
    <property type="match status" value="1"/>
</dbReference>
<name>A0A5C6ASK0_9BACT</name>
<evidence type="ECO:0000259" key="3">
    <source>
        <dbReference type="PROSITE" id="PS50234"/>
    </source>
</evidence>
<feature type="transmembrane region" description="Helical" evidence="2">
    <location>
        <begin position="100"/>
        <end position="121"/>
    </location>
</feature>
<dbReference type="RefSeq" id="WP_146577223.1">
    <property type="nucleotide sequence ID" value="NZ_SJPM01000002.1"/>
</dbReference>
<accession>A0A5C6ASK0</accession>
<comment type="caution">
    <text evidence="4">The sequence shown here is derived from an EMBL/GenBank/DDBJ whole genome shotgun (WGS) entry which is preliminary data.</text>
</comment>
<keyword evidence="5" id="KW-1185">Reference proteome</keyword>
<dbReference type="OrthoDB" id="9805121at2"/>
<feature type="domain" description="VWFA" evidence="3">
    <location>
        <begin position="444"/>
        <end position="622"/>
    </location>
</feature>
<sequence length="815" mass="88801">MSSEQDAPNLWDDERITAYVLNELDEHERETFEAELRLNPPLAEAVEKARVVTGKLDRFFAAIPKETLEGQRLQSLLAERPGTETESTHSDQPRSGRSPWLSLAVAAGIVFVLAAISIPVITSTLSPSSNVAMTTADSSAREGMTSSVPEQEEELSFAMEPIEIAALDASVSSDRDQSNKLPNEVREAMIHGQMKPGDGLTALTAKEKKAQPYIQEAKKSQFGAMADPAPAVLAEQPLVELAAPADVTGQRYSRRGRASNDELDMGMDMGMDMDMDMDMGMVMRGEGIANSRQQDVAKKPAMGMDMGMGMDMAGLPGLPGIDLRLPGDRYATIDENTFKRVTEHPLSTLSIDVDTASYSKVRMALQRNQLPSPDAVRIEEMINYFEYDYKKIPDTLTEKVSERFSDPFSAHLDVTECPWQPEHRLVRVGLQAIDLDKQERPRCNLVFLIDTSGSMRATNKLPLLIDGMKLLVQELRPDDQVAIVVYAGSAGLVLESTPAAQSDKIISALSRLEAGGSTNGGAGLRLAYETARESFIQEGVNRVILCSDGDFNVGMTGTDELVREAKSQAKSGVELTVLGFGMGNHNDAMMEKISNDAEGNYAFVDTIAEAKKVLGDQLSGTLVTVAKDVKIQIEFNPAVVSSYRLIGYENRLLAKEDFNDDTKDAGEIGAGHRVTALYQVVPAGAKLDPATPPVDALKYQQPKPVQDEPSPESTERVSNEMLTLKLRYKPPQGTKSTLMERTLTDDGGQFGKADDDFQFAAAVAGFGMLLRNSPMAGSWTYEDVMKVAADALGTDEHGLREEMIELAAIAKRLSE</sequence>
<dbReference type="Pfam" id="PF12034">
    <property type="entry name" value="YfbK_C"/>
    <property type="match status" value="1"/>
</dbReference>
<dbReference type="InterPro" id="IPR051266">
    <property type="entry name" value="CLCR"/>
</dbReference>
<keyword evidence="2" id="KW-0472">Membrane</keyword>
<feature type="region of interest" description="Disordered" evidence="1">
    <location>
        <begin position="691"/>
        <end position="718"/>
    </location>
</feature>
<dbReference type="Pfam" id="PF00092">
    <property type="entry name" value="VWA"/>
    <property type="match status" value="1"/>
</dbReference>
<dbReference type="SMART" id="SM00327">
    <property type="entry name" value="VWA"/>
    <property type="match status" value="1"/>
</dbReference>
<protein>
    <submittedName>
        <fullName evidence="4">von Willebrand factor</fullName>
    </submittedName>
</protein>
<organism evidence="4 5">
    <name type="scientific">Neorhodopirellula pilleata</name>
    <dbReference type="NCBI Taxonomy" id="2714738"/>
    <lineage>
        <taxon>Bacteria</taxon>
        <taxon>Pseudomonadati</taxon>
        <taxon>Planctomycetota</taxon>
        <taxon>Planctomycetia</taxon>
        <taxon>Pirellulales</taxon>
        <taxon>Pirellulaceae</taxon>
        <taxon>Neorhodopirellula</taxon>
    </lineage>
</organism>
<dbReference type="Proteomes" id="UP000316213">
    <property type="component" value="Unassembled WGS sequence"/>
</dbReference>
<keyword evidence="2" id="KW-0812">Transmembrane</keyword>
<evidence type="ECO:0000313" key="5">
    <source>
        <dbReference type="Proteomes" id="UP000316213"/>
    </source>
</evidence>